<keyword evidence="10" id="KW-1185">Reference proteome</keyword>
<name>A0A9P0H6M0_NEZVI</name>
<proteinExistence type="predicted"/>
<evidence type="ECO:0000256" key="3">
    <source>
        <dbReference type="ARBA" id="ARBA00022989"/>
    </source>
</evidence>
<evidence type="ECO:0000256" key="2">
    <source>
        <dbReference type="ARBA" id="ARBA00022692"/>
    </source>
</evidence>
<dbReference type="Gene3D" id="1.20.1070.10">
    <property type="entry name" value="Rhodopsin 7-helix transmembrane proteins"/>
    <property type="match status" value="1"/>
</dbReference>
<feature type="compositionally biased region" description="Polar residues" evidence="6">
    <location>
        <begin position="69"/>
        <end position="80"/>
    </location>
</feature>
<evidence type="ECO:0000256" key="6">
    <source>
        <dbReference type="SAM" id="MobiDB-lite"/>
    </source>
</evidence>
<feature type="transmembrane region" description="Helical" evidence="7">
    <location>
        <begin position="191"/>
        <end position="213"/>
    </location>
</feature>
<feature type="region of interest" description="Disordered" evidence="6">
    <location>
        <begin position="1"/>
        <end position="97"/>
    </location>
</feature>
<evidence type="ECO:0000313" key="10">
    <source>
        <dbReference type="Proteomes" id="UP001152798"/>
    </source>
</evidence>
<feature type="transmembrane region" description="Helical" evidence="7">
    <location>
        <begin position="257"/>
        <end position="278"/>
    </location>
</feature>
<reference evidence="9" key="1">
    <citation type="submission" date="2022-01" db="EMBL/GenBank/DDBJ databases">
        <authorList>
            <person name="King R."/>
        </authorList>
    </citation>
    <scope>NUCLEOTIDE SEQUENCE</scope>
</reference>
<keyword evidence="4 7" id="KW-0472">Membrane</keyword>
<gene>
    <name evidence="9" type="ORF">NEZAVI_LOCUS6424</name>
</gene>
<sequence>MHEFPPMRQRHNQGEPQIIAGPPQQQNQTSSSSAPPDQKTCAGGWVTEIPVPLSSAPAPSLGAGPTPSLNASTASSTLVNSSAEEEDYYSPYPDYPDLLLNSSQEERKLLEDPLPDNSLADTDLHDHDRIDSVMYIYFGGTSRQDSPPGRQVRPAQHTVLIVGAVIGLIGQLLTLAGALRKARCKDPSLIIIINTELALTLSNVIFMLGVQATSDRSQCELVAMILHYLHLVASCWFSANSVYLYQKLRDPGSSTRLLVHFFIAWSLPAGAVYVSRLVERPGYESRDYCWMSVERGMVFSFMAPLSLLMIMNTGLSVAGLQLAGKADEVDRKSLRVAASLLPLFAVSWFLGVLALENSSSLIFPLLFLASHGFLNWFIFICWLPGEAGSWRDSEEEEDDEEEELIYEEVKVGLDDQPLLFPRDELQMDPICTISS</sequence>
<dbReference type="GO" id="GO:0007166">
    <property type="term" value="P:cell surface receptor signaling pathway"/>
    <property type="evidence" value="ECO:0007669"/>
    <property type="project" value="InterPro"/>
</dbReference>
<feature type="transmembrane region" description="Helical" evidence="7">
    <location>
        <begin position="298"/>
        <end position="322"/>
    </location>
</feature>
<dbReference type="SUPFAM" id="SSF81321">
    <property type="entry name" value="Family A G protein-coupled receptor-like"/>
    <property type="match status" value="1"/>
</dbReference>
<dbReference type="AlphaFoldDB" id="A0A9P0H6M0"/>
<feature type="transmembrane region" description="Helical" evidence="7">
    <location>
        <begin position="159"/>
        <end position="179"/>
    </location>
</feature>
<evidence type="ECO:0000259" key="8">
    <source>
        <dbReference type="PROSITE" id="PS50261"/>
    </source>
</evidence>
<feature type="transmembrane region" description="Helical" evidence="7">
    <location>
        <begin position="361"/>
        <end position="383"/>
    </location>
</feature>
<dbReference type="PROSITE" id="PS50261">
    <property type="entry name" value="G_PROTEIN_RECEP_F2_4"/>
    <property type="match status" value="1"/>
</dbReference>
<evidence type="ECO:0000256" key="4">
    <source>
        <dbReference type="ARBA" id="ARBA00023136"/>
    </source>
</evidence>
<organism evidence="9 10">
    <name type="scientific">Nezara viridula</name>
    <name type="common">Southern green stink bug</name>
    <name type="synonym">Cimex viridulus</name>
    <dbReference type="NCBI Taxonomy" id="85310"/>
    <lineage>
        <taxon>Eukaryota</taxon>
        <taxon>Metazoa</taxon>
        <taxon>Ecdysozoa</taxon>
        <taxon>Arthropoda</taxon>
        <taxon>Hexapoda</taxon>
        <taxon>Insecta</taxon>
        <taxon>Pterygota</taxon>
        <taxon>Neoptera</taxon>
        <taxon>Paraneoptera</taxon>
        <taxon>Hemiptera</taxon>
        <taxon>Heteroptera</taxon>
        <taxon>Panheteroptera</taxon>
        <taxon>Pentatomomorpha</taxon>
        <taxon>Pentatomoidea</taxon>
        <taxon>Pentatomidae</taxon>
        <taxon>Pentatominae</taxon>
        <taxon>Nezara</taxon>
    </lineage>
</organism>
<dbReference type="EMBL" id="OV725079">
    <property type="protein sequence ID" value="CAH1396332.1"/>
    <property type="molecule type" value="Genomic_DNA"/>
</dbReference>
<feature type="transmembrane region" description="Helical" evidence="7">
    <location>
        <begin position="225"/>
        <end position="245"/>
    </location>
</feature>
<accession>A0A9P0H6M0</accession>
<dbReference type="PANTHER" id="PTHR12011">
    <property type="entry name" value="ADHESION G-PROTEIN COUPLED RECEPTOR"/>
    <property type="match status" value="1"/>
</dbReference>
<keyword evidence="5" id="KW-0325">Glycoprotein</keyword>
<evidence type="ECO:0000256" key="1">
    <source>
        <dbReference type="ARBA" id="ARBA00004141"/>
    </source>
</evidence>
<dbReference type="Proteomes" id="UP001152798">
    <property type="component" value="Chromosome 3"/>
</dbReference>
<keyword evidence="2 7" id="KW-0812">Transmembrane</keyword>
<dbReference type="GO" id="GO:0005886">
    <property type="term" value="C:plasma membrane"/>
    <property type="evidence" value="ECO:0007669"/>
    <property type="project" value="TreeGrafter"/>
</dbReference>
<evidence type="ECO:0000256" key="7">
    <source>
        <dbReference type="SAM" id="Phobius"/>
    </source>
</evidence>
<dbReference type="InterPro" id="IPR000832">
    <property type="entry name" value="GPCR_2_secretin-like"/>
</dbReference>
<dbReference type="Pfam" id="PF00002">
    <property type="entry name" value="7tm_2"/>
    <property type="match status" value="1"/>
</dbReference>
<keyword evidence="3 7" id="KW-1133">Transmembrane helix</keyword>
<protein>
    <recommendedName>
        <fullName evidence="8">G-protein coupled receptors family 2 profile 2 domain-containing protein</fullName>
    </recommendedName>
</protein>
<evidence type="ECO:0000313" key="9">
    <source>
        <dbReference type="EMBL" id="CAH1396332.1"/>
    </source>
</evidence>
<feature type="domain" description="G-protein coupled receptors family 2 profile 2" evidence="8">
    <location>
        <begin position="156"/>
        <end position="383"/>
    </location>
</feature>
<dbReference type="GO" id="GO:0004930">
    <property type="term" value="F:G protein-coupled receptor activity"/>
    <property type="evidence" value="ECO:0007669"/>
    <property type="project" value="InterPro"/>
</dbReference>
<feature type="compositionally biased region" description="Low complexity" evidence="6">
    <location>
        <begin position="50"/>
        <end position="68"/>
    </location>
</feature>
<comment type="subcellular location">
    <subcellularLocation>
        <location evidence="1">Membrane</location>
        <topology evidence="1">Multi-pass membrane protein</topology>
    </subcellularLocation>
</comment>
<feature type="transmembrane region" description="Helical" evidence="7">
    <location>
        <begin position="334"/>
        <end position="355"/>
    </location>
</feature>
<dbReference type="InterPro" id="IPR017981">
    <property type="entry name" value="GPCR_2-like_7TM"/>
</dbReference>
<feature type="compositionally biased region" description="Low complexity" evidence="6">
    <location>
        <begin position="22"/>
        <end position="36"/>
    </location>
</feature>
<dbReference type="OrthoDB" id="347083at2759"/>
<evidence type="ECO:0000256" key="5">
    <source>
        <dbReference type="ARBA" id="ARBA00023180"/>
    </source>
</evidence>
<dbReference type="PANTHER" id="PTHR12011:SF475">
    <property type="entry name" value="LATROPHILIN CIRL"/>
    <property type="match status" value="1"/>
</dbReference>